<dbReference type="NCBIfam" id="TIGR00254">
    <property type="entry name" value="GGDEF"/>
    <property type="match status" value="1"/>
</dbReference>
<dbReference type="AlphaFoldDB" id="A0A4Q7MNQ0"/>
<evidence type="ECO:0000313" key="6">
    <source>
        <dbReference type="Proteomes" id="UP000292039"/>
    </source>
</evidence>
<dbReference type="InterPro" id="IPR043128">
    <property type="entry name" value="Rev_trsase/Diguanyl_cyclase"/>
</dbReference>
<dbReference type="InterPro" id="IPR029787">
    <property type="entry name" value="Nucleotide_cyclase"/>
</dbReference>
<dbReference type="SMART" id="SM00267">
    <property type="entry name" value="GGDEF"/>
    <property type="match status" value="1"/>
</dbReference>
<feature type="transmembrane region" description="Helical" evidence="3">
    <location>
        <begin position="291"/>
        <end position="313"/>
    </location>
</feature>
<dbReference type="SUPFAM" id="SSF103190">
    <property type="entry name" value="Sensory domain-like"/>
    <property type="match status" value="1"/>
</dbReference>
<evidence type="ECO:0000256" key="2">
    <source>
        <dbReference type="ARBA" id="ARBA00034247"/>
    </source>
</evidence>
<evidence type="ECO:0000313" key="5">
    <source>
        <dbReference type="EMBL" id="RZS70167.1"/>
    </source>
</evidence>
<keyword evidence="3" id="KW-0472">Membrane</keyword>
<name>A0A4Q7MNQ0_9BURK</name>
<gene>
    <name evidence="5" type="ORF">EV679_1563</name>
</gene>
<evidence type="ECO:0000256" key="3">
    <source>
        <dbReference type="SAM" id="Phobius"/>
    </source>
</evidence>
<protein>
    <recommendedName>
        <fullName evidence="1">diguanylate cyclase</fullName>
        <ecNumber evidence="1">2.7.7.65</ecNumber>
    </recommendedName>
</protein>
<dbReference type="CDD" id="cd18773">
    <property type="entry name" value="PDC1_HK_sensor"/>
    <property type="match status" value="1"/>
</dbReference>
<dbReference type="CDD" id="cd12912">
    <property type="entry name" value="PDC2_MCP_like"/>
    <property type="match status" value="1"/>
</dbReference>
<dbReference type="EMBL" id="SGWZ01000002">
    <property type="protein sequence ID" value="RZS70167.1"/>
    <property type="molecule type" value="Genomic_DNA"/>
</dbReference>
<keyword evidence="3" id="KW-1133">Transmembrane helix</keyword>
<dbReference type="InterPro" id="IPR000160">
    <property type="entry name" value="GGDEF_dom"/>
</dbReference>
<dbReference type="EC" id="2.7.7.65" evidence="1"/>
<dbReference type="InterPro" id="IPR050469">
    <property type="entry name" value="Diguanylate_Cyclase"/>
</dbReference>
<dbReference type="Proteomes" id="UP000292039">
    <property type="component" value="Unassembled WGS sequence"/>
</dbReference>
<dbReference type="PANTHER" id="PTHR45138">
    <property type="entry name" value="REGULATORY COMPONENTS OF SENSORY TRANSDUCTION SYSTEM"/>
    <property type="match status" value="1"/>
</dbReference>
<accession>A0A4Q7MNQ0</accession>
<dbReference type="Gene3D" id="3.30.70.270">
    <property type="match status" value="1"/>
</dbReference>
<dbReference type="PANTHER" id="PTHR45138:SF9">
    <property type="entry name" value="DIGUANYLATE CYCLASE DGCM-RELATED"/>
    <property type="match status" value="1"/>
</dbReference>
<dbReference type="GO" id="GO:0052621">
    <property type="term" value="F:diguanylate cyclase activity"/>
    <property type="evidence" value="ECO:0007669"/>
    <property type="project" value="UniProtKB-EC"/>
</dbReference>
<dbReference type="SUPFAM" id="SSF55073">
    <property type="entry name" value="Nucleotide cyclase"/>
    <property type="match status" value="1"/>
</dbReference>
<evidence type="ECO:0000256" key="1">
    <source>
        <dbReference type="ARBA" id="ARBA00012528"/>
    </source>
</evidence>
<feature type="transmembrane region" description="Helical" evidence="3">
    <location>
        <begin position="6"/>
        <end position="27"/>
    </location>
</feature>
<comment type="caution">
    <text evidence="5">The sequence shown here is derived from an EMBL/GenBank/DDBJ whole genome shotgun (WGS) entry which is preliminary data.</text>
</comment>
<feature type="domain" description="GGDEF" evidence="4">
    <location>
        <begin position="402"/>
        <end position="532"/>
    </location>
</feature>
<dbReference type="PROSITE" id="PS50887">
    <property type="entry name" value="GGDEF"/>
    <property type="match status" value="1"/>
</dbReference>
<organism evidence="5 6">
    <name type="scientific">Kerstersia gyiorum</name>
    <dbReference type="NCBI Taxonomy" id="206506"/>
    <lineage>
        <taxon>Bacteria</taxon>
        <taxon>Pseudomonadati</taxon>
        <taxon>Pseudomonadota</taxon>
        <taxon>Betaproteobacteria</taxon>
        <taxon>Burkholderiales</taxon>
        <taxon>Alcaligenaceae</taxon>
        <taxon>Kerstersia</taxon>
    </lineage>
</organism>
<comment type="catalytic activity">
    <reaction evidence="2">
        <text>2 GTP = 3',3'-c-di-GMP + 2 diphosphate</text>
        <dbReference type="Rhea" id="RHEA:24898"/>
        <dbReference type="ChEBI" id="CHEBI:33019"/>
        <dbReference type="ChEBI" id="CHEBI:37565"/>
        <dbReference type="ChEBI" id="CHEBI:58805"/>
        <dbReference type="EC" id="2.7.7.65"/>
    </reaction>
</comment>
<evidence type="ECO:0000259" key="4">
    <source>
        <dbReference type="PROSITE" id="PS50887"/>
    </source>
</evidence>
<proteinExistence type="predicted"/>
<sequence length="535" mass="59849">MSRINLRQLILSLTLVAVLVTLVNVLYSSNRVQRDMLLQTTLEANHVYAKKLAQATDTFLKDAMSQLEYSARLLMGTEPDSSDGMPQPPLFGDEAAMQRETHRLRRQGNLFNSVHIVSAQARLLARSAATAPHEALKRTLDSEGVRGSLALQSPYISGIYRSTSNRLVLLMSWPLFDTAGQYQGYIGGTIYTQEDNILHSLLGQQFYNNDSTLYVLDGKGTIIYHPDGNRIGVNIADTPIAQAMRRGLDGNLQHTQDDEEQLAGYAVVQRVNWGIVAQRPIRGVLINEGMLLLQTLSYTLPVMLALIVIIWLISRHITLPLSQLARRSRHMNNVEGTRNQLLAIRTWYFEAAQLKQSLLHSLALIHNKLRQLRHESSTDLLTGLANRRGLEEQVTRWIGDREPFALLLLDVDYFKQINDSHGHDIGDQVLQKIAAVIRDNSRGPDLPCRTGGEEFALFLPGTSAAVAYRVAERLRLRVERTAFPQNIRITVSIGIALYPDDGATLQSVTKTADMALYAAKRNGRNRIEPHPPESV</sequence>
<dbReference type="CDD" id="cd01949">
    <property type="entry name" value="GGDEF"/>
    <property type="match status" value="1"/>
</dbReference>
<dbReference type="Pfam" id="PF00990">
    <property type="entry name" value="GGDEF"/>
    <property type="match status" value="1"/>
</dbReference>
<dbReference type="Gene3D" id="3.30.450.20">
    <property type="entry name" value="PAS domain"/>
    <property type="match status" value="1"/>
</dbReference>
<dbReference type="FunFam" id="3.30.70.270:FF:000001">
    <property type="entry name" value="Diguanylate cyclase domain protein"/>
    <property type="match status" value="1"/>
</dbReference>
<reference evidence="5 6" key="1">
    <citation type="submission" date="2019-02" db="EMBL/GenBank/DDBJ databases">
        <title>Genomic Encyclopedia of Type Strains, Phase IV (KMG-IV): sequencing the most valuable type-strain genomes for metagenomic binning, comparative biology and taxonomic classification.</title>
        <authorList>
            <person name="Goeker M."/>
        </authorList>
    </citation>
    <scope>NUCLEOTIDE SEQUENCE [LARGE SCALE GENOMIC DNA]</scope>
    <source>
        <strain evidence="5 6">DSM 16618</strain>
    </source>
</reference>
<keyword evidence="3" id="KW-0812">Transmembrane</keyword>
<dbReference type="RefSeq" id="WP_130486913.1">
    <property type="nucleotide sequence ID" value="NZ_CBCSEB010000001.1"/>
</dbReference>
<dbReference type="InterPro" id="IPR029151">
    <property type="entry name" value="Sensor-like_sf"/>
</dbReference>